<dbReference type="PIRSF" id="PIRSF017388">
    <property type="entry name" value="Esterase_lipase"/>
    <property type="match status" value="1"/>
</dbReference>
<dbReference type="EMBL" id="JAJFAT010000001">
    <property type="protein sequence ID" value="MCC3143855.1"/>
    <property type="molecule type" value="Genomic_DNA"/>
</dbReference>
<dbReference type="InterPro" id="IPR012354">
    <property type="entry name" value="Esterase_lipase"/>
</dbReference>
<dbReference type="Proteomes" id="UP001199296">
    <property type="component" value="Unassembled WGS sequence"/>
</dbReference>
<dbReference type="InterPro" id="IPR022742">
    <property type="entry name" value="Hydrolase_4"/>
</dbReference>
<feature type="active site" description="Charge relay system" evidence="1">
    <location>
        <position position="246"/>
    </location>
</feature>
<feature type="binding site" evidence="2">
    <location>
        <position position="108"/>
    </location>
    <ligand>
        <name>substrate</name>
    </ligand>
</feature>
<evidence type="ECO:0000313" key="6">
    <source>
        <dbReference type="Proteomes" id="UP001199296"/>
    </source>
</evidence>
<dbReference type="InterPro" id="IPR051044">
    <property type="entry name" value="MAG_DAG_Lipase"/>
</dbReference>
<dbReference type="InterPro" id="IPR029058">
    <property type="entry name" value="AB_hydrolase_fold"/>
</dbReference>
<feature type="active site" description="Nucleophile" evidence="1">
    <location>
        <position position="107"/>
    </location>
</feature>
<keyword evidence="5" id="KW-0378">Hydrolase</keyword>
<evidence type="ECO:0000313" key="5">
    <source>
        <dbReference type="EMBL" id="MCC3143855.1"/>
    </source>
</evidence>
<dbReference type="AlphaFoldDB" id="A0AAW4WTL0"/>
<keyword evidence="6" id="KW-1185">Reference proteome</keyword>
<reference evidence="5 6" key="1">
    <citation type="submission" date="2021-10" db="EMBL/GenBank/DDBJ databases">
        <authorList>
            <person name="Grouzdev D.S."/>
            <person name="Pantiukh K.S."/>
            <person name="Krutkina M.S."/>
        </authorList>
    </citation>
    <scope>NUCLEOTIDE SEQUENCE [LARGE SCALE GENOMIC DNA]</scope>
    <source>
        <strain evidence="5 6">Z-7514</strain>
    </source>
</reference>
<dbReference type="Gene3D" id="3.40.50.1820">
    <property type="entry name" value="alpha/beta hydrolase"/>
    <property type="match status" value="1"/>
</dbReference>
<dbReference type="SUPFAM" id="SSF53474">
    <property type="entry name" value="alpha/beta-Hydrolases"/>
    <property type="match status" value="1"/>
</dbReference>
<evidence type="ECO:0000256" key="1">
    <source>
        <dbReference type="PIRSR" id="PIRSR017388-1"/>
    </source>
</evidence>
<organism evidence="5 6">
    <name type="scientific">Halanaerobium polyolivorans</name>
    <dbReference type="NCBI Taxonomy" id="2886943"/>
    <lineage>
        <taxon>Bacteria</taxon>
        <taxon>Bacillati</taxon>
        <taxon>Bacillota</taxon>
        <taxon>Clostridia</taxon>
        <taxon>Halanaerobiales</taxon>
        <taxon>Halanaerobiaceae</taxon>
        <taxon>Halanaerobium</taxon>
    </lineage>
</organism>
<gene>
    <name evidence="5" type="ORF">LJ207_00750</name>
</gene>
<keyword evidence="3" id="KW-1133">Transmembrane helix</keyword>
<keyword evidence="3" id="KW-0812">Transmembrane</keyword>
<feature type="transmembrane region" description="Helical" evidence="3">
    <location>
        <begin position="101"/>
        <end position="120"/>
    </location>
</feature>
<dbReference type="PANTHER" id="PTHR11614">
    <property type="entry name" value="PHOSPHOLIPASE-RELATED"/>
    <property type="match status" value="1"/>
</dbReference>
<proteinExistence type="predicted"/>
<dbReference type="GO" id="GO:0052689">
    <property type="term" value="F:carboxylic ester hydrolase activity"/>
    <property type="evidence" value="ECO:0007669"/>
    <property type="project" value="InterPro"/>
</dbReference>
<feature type="domain" description="Serine aminopeptidase S33" evidence="4">
    <location>
        <begin position="29"/>
        <end position="252"/>
    </location>
</feature>
<accession>A0AAW4WTL0</accession>
<feature type="binding site" evidence="2">
    <location>
        <position position="38"/>
    </location>
    <ligand>
        <name>substrate</name>
    </ligand>
</feature>
<protein>
    <submittedName>
        <fullName evidence="5">Alpha/beta fold hydrolase</fullName>
    </submittedName>
</protein>
<evidence type="ECO:0000259" key="4">
    <source>
        <dbReference type="Pfam" id="PF12146"/>
    </source>
</evidence>
<name>A0AAW4WTL0_9FIRM</name>
<dbReference type="Pfam" id="PF12146">
    <property type="entry name" value="Hydrolase_4"/>
    <property type="match status" value="1"/>
</dbReference>
<keyword evidence="3" id="KW-0472">Membrane</keyword>
<dbReference type="RefSeq" id="WP_229343135.1">
    <property type="nucleotide sequence ID" value="NZ_JAJFAT010000001.1"/>
</dbReference>
<comment type="caution">
    <text evidence="5">The sequence shown here is derived from an EMBL/GenBank/DDBJ whole genome shotgun (WGS) entry which is preliminary data.</text>
</comment>
<sequence>MHIKKIKKESTINPLAEEIKIGFNDKSINKAVLLLHGFAGKSTNWSYIGEKIFQEKNAAVYIPRLPGHGTNSSDFRASSSEQWLRKSIDSYLYLKSNFEQIYLAGLSMGGLLASLLAVNFKIKKLSLVAPAFYTSDKKLALTPIGKYFIKKIDHPAADYRENIEELSQAELAFKNNYSKYYYLEQLAELYSLMKKARREIFKLKTPTQLIISENDQTIANSKSLNFLNKKMGQSLKDIKIYQKSSHVITNDLEKDRCANDIISFFFNAQN</sequence>
<evidence type="ECO:0000256" key="2">
    <source>
        <dbReference type="PIRSR" id="PIRSR017388-2"/>
    </source>
</evidence>
<evidence type="ECO:0000256" key="3">
    <source>
        <dbReference type="SAM" id="Phobius"/>
    </source>
</evidence>
<feature type="active site" description="Charge relay system" evidence="1">
    <location>
        <position position="215"/>
    </location>
</feature>